<dbReference type="SUPFAM" id="SSF56801">
    <property type="entry name" value="Acetyl-CoA synthetase-like"/>
    <property type="match status" value="1"/>
</dbReference>
<dbReference type="Proteomes" id="UP000214365">
    <property type="component" value="Unassembled WGS sequence"/>
</dbReference>
<keyword evidence="1" id="KW-0596">Phosphopantetheine</keyword>
<dbReference type="InterPro" id="IPR010071">
    <property type="entry name" value="AA_adenyl_dom"/>
</dbReference>
<dbReference type="RefSeq" id="XP_020116669.1">
    <property type="nucleotide sequence ID" value="XM_020263288.1"/>
</dbReference>
<keyword evidence="9" id="KW-1185">Reference proteome</keyword>
<feature type="domain" description="Condensation" evidence="7">
    <location>
        <begin position="127"/>
        <end position="540"/>
    </location>
</feature>
<name>A0A225AHK3_TALAT</name>
<dbReference type="InterPro" id="IPR023213">
    <property type="entry name" value="CAT-like_dom_sf"/>
</dbReference>
<dbReference type="Gene3D" id="3.30.300.30">
    <property type="match status" value="1"/>
</dbReference>
<dbReference type="FunFam" id="3.30.300.30:FF:000015">
    <property type="entry name" value="Nonribosomal peptide synthase SidD"/>
    <property type="match status" value="1"/>
</dbReference>
<evidence type="ECO:0000256" key="1">
    <source>
        <dbReference type="ARBA" id="ARBA00022450"/>
    </source>
</evidence>
<accession>A0A225AHK3</accession>
<dbReference type="PROSITE" id="PS00455">
    <property type="entry name" value="AMP_BINDING"/>
    <property type="match status" value="1"/>
</dbReference>
<gene>
    <name evidence="8" type="ORF">UA08_08048</name>
</gene>
<dbReference type="Gene3D" id="1.10.1200.10">
    <property type="entry name" value="ACP-like"/>
    <property type="match status" value="2"/>
</dbReference>
<dbReference type="Gene3D" id="3.30.559.10">
    <property type="entry name" value="Chloramphenicol acetyltransferase-like domain"/>
    <property type="match status" value="2"/>
</dbReference>
<evidence type="ECO:0000256" key="3">
    <source>
        <dbReference type="ARBA" id="ARBA00022598"/>
    </source>
</evidence>
<evidence type="ECO:0000256" key="4">
    <source>
        <dbReference type="ARBA" id="ARBA00029454"/>
    </source>
</evidence>
<reference evidence="8 9" key="1">
    <citation type="submission" date="2015-06" db="EMBL/GenBank/DDBJ databases">
        <title>Talaromyces atroroseus IBT 11181 draft genome.</title>
        <authorList>
            <person name="Rasmussen K.B."/>
            <person name="Rasmussen S."/>
            <person name="Petersen B."/>
            <person name="Sicheritz-Ponten T."/>
            <person name="Mortensen U.H."/>
            <person name="Thrane U."/>
        </authorList>
    </citation>
    <scope>NUCLEOTIDE SEQUENCE [LARGE SCALE GENOMIC DNA]</scope>
    <source>
        <strain evidence="8 9">IBT 11181</strain>
    </source>
</reference>
<dbReference type="SUPFAM" id="SSF47336">
    <property type="entry name" value="ACP-like"/>
    <property type="match status" value="2"/>
</dbReference>
<protein>
    <recommendedName>
        <fullName evidence="10">Carrier domain-containing protein</fullName>
    </recommendedName>
</protein>
<dbReference type="Pfam" id="PF00668">
    <property type="entry name" value="Condensation"/>
    <property type="match status" value="2"/>
</dbReference>
<dbReference type="GO" id="GO:0031177">
    <property type="term" value="F:phosphopantetheine binding"/>
    <property type="evidence" value="ECO:0007669"/>
    <property type="project" value="TreeGrafter"/>
</dbReference>
<dbReference type="InterPro" id="IPR036736">
    <property type="entry name" value="ACP-like_sf"/>
</dbReference>
<comment type="similarity">
    <text evidence="4">Belongs to the NRP synthetase family.</text>
</comment>
<dbReference type="InterPro" id="IPR009081">
    <property type="entry name" value="PP-bd_ACP"/>
</dbReference>
<dbReference type="InterPro" id="IPR045851">
    <property type="entry name" value="AMP-bd_C_sf"/>
</dbReference>
<dbReference type="InterPro" id="IPR042099">
    <property type="entry name" value="ANL_N_sf"/>
</dbReference>
<feature type="domain" description="AMP-dependent synthetase/ligase" evidence="5">
    <location>
        <begin position="574"/>
        <end position="912"/>
    </location>
</feature>
<evidence type="ECO:0000313" key="8">
    <source>
        <dbReference type="EMBL" id="OKL56548.1"/>
    </source>
</evidence>
<keyword evidence="2" id="KW-0597">Phosphoprotein</keyword>
<evidence type="ECO:0000313" key="9">
    <source>
        <dbReference type="Proteomes" id="UP000214365"/>
    </source>
</evidence>
<feature type="domain" description="Condensation" evidence="7">
    <location>
        <begin position="1222"/>
        <end position="1636"/>
    </location>
</feature>
<dbReference type="Gene3D" id="3.40.50.12780">
    <property type="entry name" value="N-terminal domain of ligase-like"/>
    <property type="match status" value="1"/>
</dbReference>
<evidence type="ECO:0000259" key="5">
    <source>
        <dbReference type="Pfam" id="PF00501"/>
    </source>
</evidence>
<feature type="domain" description="Carrier" evidence="6">
    <location>
        <begin position="1113"/>
        <end position="1174"/>
    </location>
</feature>
<dbReference type="PANTHER" id="PTHR45527">
    <property type="entry name" value="NONRIBOSOMAL PEPTIDE SYNTHETASE"/>
    <property type="match status" value="1"/>
</dbReference>
<proteinExistence type="inferred from homology"/>
<keyword evidence="3" id="KW-0436">Ligase</keyword>
<evidence type="ECO:0008006" key="10">
    <source>
        <dbReference type="Google" id="ProtNLM"/>
    </source>
</evidence>
<dbReference type="Pfam" id="PF00550">
    <property type="entry name" value="PP-binding"/>
    <property type="match status" value="2"/>
</dbReference>
<dbReference type="STRING" id="1441469.A0A225AHK3"/>
<dbReference type="EMBL" id="LFMY01000014">
    <property type="protein sequence ID" value="OKL56548.1"/>
    <property type="molecule type" value="Genomic_DNA"/>
</dbReference>
<dbReference type="GO" id="GO:0005737">
    <property type="term" value="C:cytoplasm"/>
    <property type="evidence" value="ECO:0007669"/>
    <property type="project" value="TreeGrafter"/>
</dbReference>
<evidence type="ECO:0000256" key="2">
    <source>
        <dbReference type="ARBA" id="ARBA00022553"/>
    </source>
</evidence>
<sequence length="1643" mass="182587">MHQTQPSGKQTLISRLKHLWGRTLQEDPSLFSDDDNFFEVGGDSISAQKLVEAAEAEGILLTIEQIFINASLTEMSNEARLTQVTETDVIINETMDKPFDLVSGDNSLLRHVGTIAEQCHVSREKIEKIYPCSPMQESLVAEIDGVQNLYVRQLVFRLLDEIPLKNFQQAWEQTIRQNPVLRTRICNIDGRFGYIQAVLNEEIQWNTVDLNIDQFLQQDIAVHMQPGHPFFRYTIVTDRNNERKTTEKYFVWTVHHALCDGASLVEILEDVAMRFKDEPVPQREPFEKFIQSPVVQLDQVQEEKFWRRTMSNINPTSYPPPSHTPDFHADPSSIMKHTITLERLPPFGLTKALLLRAAWSVLMSHYTGTEDVVFGAINNGRAAAVPGVSQMTGPTINLVPVICHVDPKQSVASFFSTIRHQAAEMMNFEHTGMSKIRQYLSSDSPTTADFRTLFIVHPADFSTATAPATRKIGLEYDDNLGKKEQHAYPLVVTFTLSTNTLVLMELQYDEGVITTKNAENIAHQFQAIITQLASASKETLLESISPLSNHDIAQITEWNQTTPSAENTCIDHLFHEQVLKQPYAEAVHSLGRSLSYLDVENYSTSLSQQLVRSGVSPGDFVGVCFEKSIWTVVAILAIFKAGAVYVPIDPAHPRGRIIEVINTVGIKAALASDLGAGNLAGLCETIVTVNDDLSFSPLVNIPPTRSTPSSTAYLLFTSGSTGKPKGILMSHSAICTSIIHHGRAFGAGNHWRTLQFAAHTFDLSIGEFFTTLAFGGCVCVPSEYERMNNLAAAISSLKANTLLVVPTVANLIFPEETPTLKTIVLAGEPITRETIQRWAGHVQLTDAYGPSETAVYCSGNINVSMDAHPAHIGRSIGATMWIVNPDDHQKLSAIGCVGEIVISGPLLGGGYFDDKLNTDAAFVPAPEWLKALNPRSPFQKIYKSGDLARYNSDGTFHIVGRRDTQVNLRGFRIELGEIENQIMATGATTAALAHLPKQGPCTNQIVAIVSFGRSDLEMNNGTNYAIAIATYSESTSAYLEKLKRHLSLSLPEYMLPSVWIVLEKMPLLISGKVDRKLLKSWVHGMTWETYGELVQGYSLSEAVEVTPGSTAETLQKLWSEVLNVPSARIGLTTSFFSLGGDSIFAIQLVSKAREIGLSVTVRAIISARTLGNLSVIVEETLGNVIKAPKELDGPRENDSLKPYEEELKVRLQPVQKTPVQVEDAYPFSPIQREILNQRTINPGVFLLSWRMEVTSRTSQPISLDRLTRSWRRVVQKFPILRSIFLTGSATKAPPVQVVMANAEPTIVTSVALPGSPEPSFEDHGVPHVDECFLPHRAHFYQYEGKFFLHIELDHLVIDGWSLKLIKSALLTAYETDEDPELHFLEEPPSYKSFVAAHHSNRVQTDSKYWTSVLRGLQPSLLDFPTSSSSEIEFKPSPSKTIVDLPTVPVSSLTAFSTDNGITSASVFDAAWAQTLSAYTKSPEVAFEYVISGRDEEIEGVFDVVGPLINVLVNHLSDVSSDDSAVEIARLAYKIQEQRAQDTLHSSINIREVIQQELKIDKLTNTALNFQRRPTAVETDTLWVDDNIQKSRDPWHFDVLVRVMHITDDATFRLSMEFDSKLFNEAKMREVANDFYGRVQKTIT</sequence>
<dbReference type="PANTHER" id="PTHR45527:SF16">
    <property type="entry name" value="NONRIBOSOMAL PEPTIDE SYNTHASE ATNA-RELATED"/>
    <property type="match status" value="1"/>
</dbReference>
<evidence type="ECO:0000259" key="7">
    <source>
        <dbReference type="Pfam" id="PF00668"/>
    </source>
</evidence>
<dbReference type="GO" id="GO:0016874">
    <property type="term" value="F:ligase activity"/>
    <property type="evidence" value="ECO:0007669"/>
    <property type="project" value="UniProtKB-KW"/>
</dbReference>
<organism evidence="8 9">
    <name type="scientific">Talaromyces atroroseus</name>
    <dbReference type="NCBI Taxonomy" id="1441469"/>
    <lineage>
        <taxon>Eukaryota</taxon>
        <taxon>Fungi</taxon>
        <taxon>Dikarya</taxon>
        <taxon>Ascomycota</taxon>
        <taxon>Pezizomycotina</taxon>
        <taxon>Eurotiomycetes</taxon>
        <taxon>Eurotiomycetidae</taxon>
        <taxon>Eurotiales</taxon>
        <taxon>Trichocomaceae</taxon>
        <taxon>Talaromyces</taxon>
        <taxon>Talaromyces sect. Trachyspermi</taxon>
    </lineage>
</organism>
<dbReference type="InterPro" id="IPR001242">
    <property type="entry name" value="Condensation_dom"/>
</dbReference>
<dbReference type="GeneID" id="31007804"/>
<dbReference type="Pfam" id="PF00501">
    <property type="entry name" value="AMP-binding"/>
    <property type="match status" value="1"/>
</dbReference>
<evidence type="ECO:0000259" key="6">
    <source>
        <dbReference type="Pfam" id="PF00550"/>
    </source>
</evidence>
<dbReference type="CDD" id="cd19545">
    <property type="entry name" value="FUM14_C_NRPS-like"/>
    <property type="match status" value="1"/>
</dbReference>
<comment type="caution">
    <text evidence="8">The sequence shown here is derived from an EMBL/GenBank/DDBJ whole genome shotgun (WGS) entry which is preliminary data.</text>
</comment>
<dbReference type="CDD" id="cd05918">
    <property type="entry name" value="A_NRPS_SidN3_like"/>
    <property type="match status" value="1"/>
</dbReference>
<dbReference type="Gene3D" id="3.30.559.30">
    <property type="entry name" value="Nonribosomal peptide synthetase, condensation domain"/>
    <property type="match status" value="2"/>
</dbReference>
<feature type="domain" description="Carrier" evidence="6">
    <location>
        <begin position="15"/>
        <end position="76"/>
    </location>
</feature>
<dbReference type="OrthoDB" id="416786at2759"/>
<dbReference type="InterPro" id="IPR000873">
    <property type="entry name" value="AMP-dep_synth/lig_dom"/>
</dbReference>
<dbReference type="InterPro" id="IPR020845">
    <property type="entry name" value="AMP-binding_CS"/>
</dbReference>
<dbReference type="SUPFAM" id="SSF52777">
    <property type="entry name" value="CoA-dependent acyltransferases"/>
    <property type="match status" value="4"/>
</dbReference>
<dbReference type="GO" id="GO:0044550">
    <property type="term" value="P:secondary metabolite biosynthetic process"/>
    <property type="evidence" value="ECO:0007669"/>
    <property type="project" value="TreeGrafter"/>
</dbReference>
<dbReference type="GO" id="GO:0043041">
    <property type="term" value="P:amino acid activation for nonribosomal peptide biosynthetic process"/>
    <property type="evidence" value="ECO:0007669"/>
    <property type="project" value="TreeGrafter"/>
</dbReference>
<dbReference type="NCBIfam" id="TIGR01733">
    <property type="entry name" value="AA-adenyl-dom"/>
    <property type="match status" value="1"/>
</dbReference>